<dbReference type="InterPro" id="IPR016032">
    <property type="entry name" value="Sig_transdc_resp-reg_C-effctor"/>
</dbReference>
<comment type="caution">
    <text evidence="6">The sequence shown here is derived from an EMBL/GenBank/DDBJ whole genome shotgun (WGS) entry which is preliminary data.</text>
</comment>
<dbReference type="SUPFAM" id="SSF55785">
    <property type="entry name" value="PYP-like sensor domain (PAS domain)"/>
    <property type="match status" value="1"/>
</dbReference>
<evidence type="ECO:0000313" key="6">
    <source>
        <dbReference type="EMBL" id="TDP72433.1"/>
    </source>
</evidence>
<dbReference type="GO" id="GO:0006355">
    <property type="term" value="P:regulation of DNA-templated transcription"/>
    <property type="evidence" value="ECO:0007669"/>
    <property type="project" value="InterPro"/>
</dbReference>
<accession>A0A4R6QP36</accession>
<gene>
    <name evidence="6" type="ORF">DES47_102178</name>
</gene>
<evidence type="ECO:0000256" key="2">
    <source>
        <dbReference type="ARBA" id="ARBA00023125"/>
    </source>
</evidence>
<feature type="domain" description="HTH luxR-type" evidence="4">
    <location>
        <begin position="126"/>
        <end position="191"/>
    </location>
</feature>
<keyword evidence="1" id="KW-0805">Transcription regulation</keyword>
<dbReference type="SUPFAM" id="SSF46894">
    <property type="entry name" value="C-terminal effector domain of the bipartite response regulators"/>
    <property type="match status" value="1"/>
</dbReference>
<dbReference type="InterPro" id="IPR035965">
    <property type="entry name" value="PAS-like_dom_sf"/>
</dbReference>
<evidence type="ECO:0000313" key="7">
    <source>
        <dbReference type="Proteomes" id="UP000295361"/>
    </source>
</evidence>
<keyword evidence="2" id="KW-0238">DNA-binding</keyword>
<dbReference type="Pfam" id="PF13426">
    <property type="entry name" value="PAS_9"/>
    <property type="match status" value="1"/>
</dbReference>
<dbReference type="OrthoDB" id="9813903at2"/>
<keyword evidence="3" id="KW-0804">Transcription</keyword>
<proteinExistence type="predicted"/>
<evidence type="ECO:0000256" key="3">
    <source>
        <dbReference type="ARBA" id="ARBA00023163"/>
    </source>
</evidence>
<dbReference type="AlphaFoldDB" id="A0A4R6QP36"/>
<dbReference type="CDD" id="cd06170">
    <property type="entry name" value="LuxR_C_like"/>
    <property type="match status" value="1"/>
</dbReference>
<dbReference type="PROSITE" id="PS50112">
    <property type="entry name" value="PAS"/>
    <property type="match status" value="1"/>
</dbReference>
<feature type="domain" description="PAS" evidence="5">
    <location>
        <begin position="27"/>
        <end position="67"/>
    </location>
</feature>
<name>A0A4R6QP36_9BURK</name>
<dbReference type="PANTHER" id="PTHR44688">
    <property type="entry name" value="DNA-BINDING TRANSCRIPTIONAL ACTIVATOR DEVR_DOSR"/>
    <property type="match status" value="1"/>
</dbReference>
<reference evidence="6 7" key="1">
    <citation type="submission" date="2019-03" db="EMBL/GenBank/DDBJ databases">
        <title>Genomic Encyclopedia of Type Strains, Phase IV (KMG-IV): sequencing the most valuable type-strain genomes for metagenomic binning, comparative biology and taxonomic classification.</title>
        <authorList>
            <person name="Goeker M."/>
        </authorList>
    </citation>
    <scope>NUCLEOTIDE SEQUENCE [LARGE SCALE GENOMIC DNA]</scope>
    <source>
        <strain evidence="6 7">DSM 16998</strain>
    </source>
</reference>
<dbReference type="Gene3D" id="3.30.450.20">
    <property type="entry name" value="PAS domain"/>
    <property type="match status" value="1"/>
</dbReference>
<dbReference type="InParanoid" id="A0A4R6QP36"/>
<evidence type="ECO:0000256" key="1">
    <source>
        <dbReference type="ARBA" id="ARBA00023015"/>
    </source>
</evidence>
<dbReference type="InterPro" id="IPR000014">
    <property type="entry name" value="PAS"/>
</dbReference>
<organism evidence="6 7">
    <name type="scientific">Roseateles toxinivorans</name>
    <dbReference type="NCBI Taxonomy" id="270368"/>
    <lineage>
        <taxon>Bacteria</taxon>
        <taxon>Pseudomonadati</taxon>
        <taxon>Pseudomonadota</taxon>
        <taxon>Betaproteobacteria</taxon>
        <taxon>Burkholderiales</taxon>
        <taxon>Sphaerotilaceae</taxon>
        <taxon>Roseateles</taxon>
    </lineage>
</organism>
<dbReference type="InterPro" id="IPR036388">
    <property type="entry name" value="WH-like_DNA-bd_sf"/>
</dbReference>
<evidence type="ECO:0000259" key="5">
    <source>
        <dbReference type="PROSITE" id="PS50112"/>
    </source>
</evidence>
<keyword evidence="7" id="KW-1185">Reference proteome</keyword>
<evidence type="ECO:0000259" key="4">
    <source>
        <dbReference type="PROSITE" id="PS50043"/>
    </source>
</evidence>
<dbReference type="InterPro" id="IPR000792">
    <property type="entry name" value="Tscrpt_reg_LuxR_C"/>
</dbReference>
<dbReference type="EMBL" id="SNXS01000002">
    <property type="protein sequence ID" value="TDP72433.1"/>
    <property type="molecule type" value="Genomic_DNA"/>
</dbReference>
<dbReference type="GO" id="GO:0003677">
    <property type="term" value="F:DNA binding"/>
    <property type="evidence" value="ECO:0007669"/>
    <property type="project" value="UniProtKB-KW"/>
</dbReference>
<sequence>MNNIDSRVNTPGFSPADSFASLSPLGLALSRDRVLFWVNERFAALFGFSAEELAGQSFAVLFPSEAEFKRIGLRMQTAMLGCGSYQDERLMRRRDGRLQWFRVHGHATDPNEPFREAAWVFEPMSTGVEPDTLTPREREVLAALTAGLTAKECAKSLGISPRTVEKLSARLRQHYGVHTSAGLIARVLGMP</sequence>
<dbReference type="PROSITE" id="PS50043">
    <property type="entry name" value="HTH_LUXR_2"/>
    <property type="match status" value="1"/>
</dbReference>
<dbReference type="Proteomes" id="UP000295361">
    <property type="component" value="Unassembled WGS sequence"/>
</dbReference>
<dbReference type="SMART" id="SM00421">
    <property type="entry name" value="HTH_LUXR"/>
    <property type="match status" value="1"/>
</dbReference>
<protein>
    <submittedName>
        <fullName evidence="6">PAS domain S-box-containing protein</fullName>
    </submittedName>
</protein>
<dbReference type="NCBIfam" id="TIGR00229">
    <property type="entry name" value="sensory_box"/>
    <property type="match status" value="1"/>
</dbReference>
<dbReference type="RefSeq" id="WP_133699900.1">
    <property type="nucleotide sequence ID" value="NZ_SNXS01000002.1"/>
</dbReference>
<dbReference type="CDD" id="cd00130">
    <property type="entry name" value="PAS"/>
    <property type="match status" value="1"/>
</dbReference>
<dbReference type="PANTHER" id="PTHR44688:SF16">
    <property type="entry name" value="DNA-BINDING TRANSCRIPTIONAL ACTIVATOR DEVR_DOSR"/>
    <property type="match status" value="1"/>
</dbReference>
<dbReference type="Gene3D" id="1.10.10.10">
    <property type="entry name" value="Winged helix-like DNA-binding domain superfamily/Winged helix DNA-binding domain"/>
    <property type="match status" value="1"/>
</dbReference>
<dbReference type="Pfam" id="PF00196">
    <property type="entry name" value="GerE"/>
    <property type="match status" value="1"/>
</dbReference>
<dbReference type="PRINTS" id="PR00038">
    <property type="entry name" value="HTHLUXR"/>
</dbReference>